<comment type="caution">
    <text evidence="4">The sequence shown here is derived from an EMBL/GenBank/DDBJ whole genome shotgun (WGS) entry which is preliminary data.</text>
</comment>
<dbReference type="Pfam" id="PF13602">
    <property type="entry name" value="ADH_zinc_N_2"/>
    <property type="match status" value="1"/>
</dbReference>
<dbReference type="RefSeq" id="WP_244769703.1">
    <property type="nucleotide sequence ID" value="NZ_BSOP01000039.1"/>
</dbReference>
<sequence>MPRIIQFSEIGGPEVLQFVEIDTPVPNDDEVLIRVKALGLNRAESMYRRNNYIIEAVLPGLLGTEAAGIVEAVGKNVTHVKVGDRVNTVPAFSMGDFAIYGEVIAMPGYTVIKQPDGLSFEEAASLWVMFLTPYGALIEDAKIQPGEPVLISAASSSTGIAAIQLANLAGAIPIALTRTSAKRQRLLDAGAKHVIPFAEVDLVEEVKRITDGKGVRVTFDPVGGELLPKLMQVMPWQGILYIYGALEGDTTIIPVLTQIGQMVTIKGWMPADIVYNRDRLQVAVDYITAALSEGKLSPVIDRIFPFDEMVEAHRYLESAQQFGKIVVKVD</sequence>
<reference evidence="5" key="1">
    <citation type="journal article" date="2019" name="Int. J. Syst. Evol. Microbiol.">
        <title>The Global Catalogue of Microorganisms (GCM) 10K type strain sequencing project: providing services to taxonomists for standard genome sequencing and annotation.</title>
        <authorList>
            <consortium name="The Broad Institute Genomics Platform"/>
            <consortium name="The Broad Institute Genome Sequencing Center for Infectious Disease"/>
            <person name="Wu L."/>
            <person name="Ma J."/>
        </authorList>
    </citation>
    <scope>NUCLEOTIDE SEQUENCE [LARGE SCALE GENOMIC DNA]</scope>
    <source>
        <strain evidence="5">NBRC 102122</strain>
    </source>
</reference>
<evidence type="ECO:0000313" key="5">
    <source>
        <dbReference type="Proteomes" id="UP001156702"/>
    </source>
</evidence>
<dbReference type="Gene3D" id="3.40.50.720">
    <property type="entry name" value="NAD(P)-binding Rossmann-like Domain"/>
    <property type="match status" value="1"/>
</dbReference>
<evidence type="ECO:0000256" key="1">
    <source>
        <dbReference type="ARBA" id="ARBA00022857"/>
    </source>
</evidence>
<dbReference type="SMART" id="SM00829">
    <property type="entry name" value="PKS_ER"/>
    <property type="match status" value="1"/>
</dbReference>
<evidence type="ECO:0000256" key="2">
    <source>
        <dbReference type="ARBA" id="ARBA00023002"/>
    </source>
</evidence>
<dbReference type="Proteomes" id="UP001156702">
    <property type="component" value="Unassembled WGS sequence"/>
</dbReference>
<dbReference type="InterPro" id="IPR020843">
    <property type="entry name" value="ER"/>
</dbReference>
<keyword evidence="5" id="KW-1185">Reference proteome</keyword>
<proteinExistence type="predicted"/>
<accession>A0ABQ5ZRP8</accession>
<keyword evidence="1" id="KW-0521">NADP</keyword>
<protein>
    <submittedName>
        <fullName evidence="4">NADPH:quinone reductase</fullName>
    </submittedName>
</protein>
<dbReference type="Gene3D" id="3.90.180.10">
    <property type="entry name" value="Medium-chain alcohol dehydrogenases, catalytic domain"/>
    <property type="match status" value="1"/>
</dbReference>
<evidence type="ECO:0000313" key="4">
    <source>
        <dbReference type="EMBL" id="GLR53538.1"/>
    </source>
</evidence>
<dbReference type="SUPFAM" id="SSF51735">
    <property type="entry name" value="NAD(P)-binding Rossmann-fold domains"/>
    <property type="match status" value="1"/>
</dbReference>
<feature type="domain" description="Enoyl reductase (ER)" evidence="3">
    <location>
        <begin position="11"/>
        <end position="327"/>
    </location>
</feature>
<name>A0ABQ5ZRP8_9HYPH</name>
<dbReference type="SUPFAM" id="SSF50129">
    <property type="entry name" value="GroES-like"/>
    <property type="match status" value="1"/>
</dbReference>
<dbReference type="EMBL" id="BSOP01000039">
    <property type="protein sequence ID" value="GLR53538.1"/>
    <property type="molecule type" value="Genomic_DNA"/>
</dbReference>
<dbReference type="InterPro" id="IPR013154">
    <property type="entry name" value="ADH-like_N"/>
</dbReference>
<gene>
    <name evidence="4" type="ORF">GCM10007923_47530</name>
</gene>
<keyword evidence="2" id="KW-0560">Oxidoreductase</keyword>
<evidence type="ECO:0000259" key="3">
    <source>
        <dbReference type="SMART" id="SM00829"/>
    </source>
</evidence>
<dbReference type="InterPro" id="IPR011032">
    <property type="entry name" value="GroES-like_sf"/>
</dbReference>
<dbReference type="Pfam" id="PF08240">
    <property type="entry name" value="ADH_N"/>
    <property type="match status" value="1"/>
</dbReference>
<organism evidence="4 5">
    <name type="scientific">Shinella yambaruensis</name>
    <dbReference type="NCBI Taxonomy" id="415996"/>
    <lineage>
        <taxon>Bacteria</taxon>
        <taxon>Pseudomonadati</taxon>
        <taxon>Pseudomonadota</taxon>
        <taxon>Alphaproteobacteria</taxon>
        <taxon>Hyphomicrobiales</taxon>
        <taxon>Rhizobiaceae</taxon>
        <taxon>Shinella</taxon>
    </lineage>
</organism>
<dbReference type="PANTHER" id="PTHR48106">
    <property type="entry name" value="QUINONE OXIDOREDUCTASE PIG3-RELATED"/>
    <property type="match status" value="1"/>
</dbReference>
<dbReference type="CDD" id="cd08268">
    <property type="entry name" value="MDR2"/>
    <property type="match status" value="1"/>
</dbReference>
<dbReference type="InterPro" id="IPR036291">
    <property type="entry name" value="NAD(P)-bd_dom_sf"/>
</dbReference>
<dbReference type="PANTHER" id="PTHR48106:SF5">
    <property type="entry name" value="ZINC-CONTAINING ALCOHOL DEHYDROGENASE"/>
    <property type="match status" value="1"/>
</dbReference>